<dbReference type="InterPro" id="IPR045736">
    <property type="entry name" value="START_2"/>
</dbReference>
<sequence>MKKEKYTIEYSLNNISPSVLWTYIGTVNGLADWFADKVVADGKHFTFYWNKSPQEAIQTTFRAGSFIRFKWCDEEPDSKAYFEFRINVAELTGNVVLEITDFAYPEEKEDSIDLWDKQIESLKRTLGA</sequence>
<dbReference type="SUPFAM" id="SSF55961">
    <property type="entry name" value="Bet v1-like"/>
    <property type="match status" value="1"/>
</dbReference>
<gene>
    <name evidence="2" type="ORF">Cop2CBH44_26780</name>
</gene>
<reference evidence="3" key="1">
    <citation type="submission" date="2020-07" db="EMBL/GenBank/DDBJ databases">
        <title>Complete genome sequencing of Coprobacter sp. strain 2CBH44.</title>
        <authorList>
            <person name="Sakamoto M."/>
            <person name="Murakami T."/>
            <person name="Mori H."/>
        </authorList>
    </citation>
    <scope>NUCLEOTIDE SEQUENCE [LARGE SCALE GENOMIC DNA]</scope>
    <source>
        <strain evidence="3">2CBH44</strain>
    </source>
</reference>
<name>A0A7G1HX65_9BACT</name>
<organism evidence="2 3">
    <name type="scientific">Coprobacter secundus subsp. similis</name>
    <dbReference type="NCBI Taxonomy" id="2751153"/>
    <lineage>
        <taxon>Bacteria</taxon>
        <taxon>Pseudomonadati</taxon>
        <taxon>Bacteroidota</taxon>
        <taxon>Bacteroidia</taxon>
        <taxon>Bacteroidales</taxon>
        <taxon>Barnesiellaceae</taxon>
        <taxon>Coprobacter</taxon>
    </lineage>
</organism>
<protein>
    <recommendedName>
        <fullName evidence="1">START-like domain-containing protein</fullName>
    </recommendedName>
</protein>
<dbReference type="EMBL" id="AP023322">
    <property type="protein sequence ID" value="BCI64325.1"/>
    <property type="molecule type" value="Genomic_DNA"/>
</dbReference>
<dbReference type="AlphaFoldDB" id="A0A7G1HX65"/>
<evidence type="ECO:0000259" key="1">
    <source>
        <dbReference type="Pfam" id="PF19569"/>
    </source>
</evidence>
<accession>A0A7G1HX65</accession>
<feature type="domain" description="START-like" evidence="1">
    <location>
        <begin position="2"/>
        <end position="128"/>
    </location>
</feature>
<evidence type="ECO:0000313" key="3">
    <source>
        <dbReference type="Proteomes" id="UP000594042"/>
    </source>
</evidence>
<dbReference type="RefSeq" id="WP_021929550.1">
    <property type="nucleotide sequence ID" value="NZ_AP023322.1"/>
</dbReference>
<dbReference type="KEGG" id="copr:Cop2CBH44_26780"/>
<keyword evidence="3" id="KW-1185">Reference proteome</keyword>
<dbReference type="Gene3D" id="3.30.530.20">
    <property type="match status" value="1"/>
</dbReference>
<proteinExistence type="predicted"/>
<dbReference type="Pfam" id="PF19569">
    <property type="entry name" value="START_2"/>
    <property type="match status" value="1"/>
</dbReference>
<dbReference type="Proteomes" id="UP000594042">
    <property type="component" value="Chromosome"/>
</dbReference>
<dbReference type="InterPro" id="IPR023393">
    <property type="entry name" value="START-like_dom_sf"/>
</dbReference>
<evidence type="ECO:0000313" key="2">
    <source>
        <dbReference type="EMBL" id="BCI64325.1"/>
    </source>
</evidence>